<evidence type="ECO:0000256" key="5">
    <source>
        <dbReference type="ARBA" id="ARBA00022989"/>
    </source>
</evidence>
<keyword evidence="3" id="KW-1003">Cell membrane</keyword>
<dbReference type="EMBL" id="FWXI01000021">
    <property type="protein sequence ID" value="SMD05510.1"/>
    <property type="molecule type" value="Genomic_DNA"/>
</dbReference>
<keyword evidence="4 7" id="KW-0812">Transmembrane</keyword>
<evidence type="ECO:0000256" key="4">
    <source>
        <dbReference type="ARBA" id="ARBA00022692"/>
    </source>
</evidence>
<evidence type="ECO:0000313" key="10">
    <source>
        <dbReference type="Proteomes" id="UP000192738"/>
    </source>
</evidence>
<evidence type="ECO:0000256" key="2">
    <source>
        <dbReference type="ARBA" id="ARBA00022448"/>
    </source>
</evidence>
<dbReference type="InterPro" id="IPR050382">
    <property type="entry name" value="MFS_Na/Anion_cotransporter"/>
</dbReference>
<feature type="transmembrane region" description="Helical" evidence="7">
    <location>
        <begin position="265"/>
        <end position="285"/>
    </location>
</feature>
<protein>
    <submittedName>
        <fullName evidence="9">Sugar phosphate permease</fullName>
    </submittedName>
</protein>
<dbReference type="InterPro" id="IPR020846">
    <property type="entry name" value="MFS_dom"/>
</dbReference>
<reference evidence="9 10" key="1">
    <citation type="submission" date="2017-04" db="EMBL/GenBank/DDBJ databases">
        <authorList>
            <person name="Afonso C.L."/>
            <person name="Miller P.J."/>
            <person name="Scott M.A."/>
            <person name="Spackman E."/>
            <person name="Goraichik I."/>
            <person name="Dimitrov K.M."/>
            <person name="Suarez D.L."/>
            <person name="Swayne D.E."/>
        </authorList>
    </citation>
    <scope>NUCLEOTIDE SEQUENCE [LARGE SCALE GENOMIC DNA]</scope>
    <source>
        <strain evidence="9 10">DSM 5090</strain>
    </source>
</reference>
<feature type="transmembrane region" description="Helical" evidence="7">
    <location>
        <begin position="356"/>
        <end position="379"/>
    </location>
</feature>
<keyword evidence="2" id="KW-0813">Transport</keyword>
<evidence type="ECO:0000256" key="7">
    <source>
        <dbReference type="SAM" id="Phobius"/>
    </source>
</evidence>
<dbReference type="OrthoDB" id="105228at2"/>
<dbReference type="InterPro" id="IPR011701">
    <property type="entry name" value="MFS"/>
</dbReference>
<dbReference type="InterPro" id="IPR000849">
    <property type="entry name" value="Sugar_P_transporter"/>
</dbReference>
<keyword evidence="5 7" id="KW-1133">Transmembrane helix</keyword>
<evidence type="ECO:0000259" key="8">
    <source>
        <dbReference type="PROSITE" id="PS50850"/>
    </source>
</evidence>
<dbReference type="InterPro" id="IPR036259">
    <property type="entry name" value="MFS_trans_sf"/>
</dbReference>
<keyword evidence="6 7" id="KW-0472">Membrane</keyword>
<dbReference type="RefSeq" id="WP_084577628.1">
    <property type="nucleotide sequence ID" value="NZ_CP155572.1"/>
</dbReference>
<feature type="transmembrane region" description="Helical" evidence="7">
    <location>
        <begin position="233"/>
        <end position="253"/>
    </location>
</feature>
<comment type="subcellular location">
    <subcellularLocation>
        <location evidence="1">Cell membrane</location>
        <topology evidence="1">Multi-pass membrane protein</topology>
    </subcellularLocation>
</comment>
<dbReference type="Pfam" id="PF07690">
    <property type="entry name" value="MFS_1"/>
    <property type="match status" value="1"/>
</dbReference>
<dbReference type="CDD" id="cd17319">
    <property type="entry name" value="MFS_ExuT_GudP_like"/>
    <property type="match status" value="1"/>
</dbReference>
<dbReference type="STRING" id="112901.SAMN04488500_12167"/>
<dbReference type="Proteomes" id="UP000192738">
    <property type="component" value="Unassembled WGS sequence"/>
</dbReference>
<feature type="transmembrane region" description="Helical" evidence="7">
    <location>
        <begin position="47"/>
        <end position="68"/>
    </location>
</feature>
<evidence type="ECO:0000256" key="3">
    <source>
        <dbReference type="ARBA" id="ARBA00022475"/>
    </source>
</evidence>
<dbReference type="SUPFAM" id="SSF103473">
    <property type="entry name" value="MFS general substrate transporter"/>
    <property type="match status" value="1"/>
</dbReference>
<dbReference type="GO" id="GO:0005886">
    <property type="term" value="C:plasma membrane"/>
    <property type="evidence" value="ECO:0007669"/>
    <property type="project" value="UniProtKB-SubCell"/>
</dbReference>
<dbReference type="PIRSF" id="PIRSF002808">
    <property type="entry name" value="Hexose_phosphate_transp"/>
    <property type="match status" value="1"/>
</dbReference>
<dbReference type="PANTHER" id="PTHR11662:SF399">
    <property type="entry name" value="FI19708P1-RELATED"/>
    <property type="match status" value="1"/>
</dbReference>
<dbReference type="PANTHER" id="PTHR11662">
    <property type="entry name" value="SOLUTE CARRIER FAMILY 17"/>
    <property type="match status" value="1"/>
</dbReference>
<evidence type="ECO:0000256" key="1">
    <source>
        <dbReference type="ARBA" id="ARBA00004651"/>
    </source>
</evidence>
<feature type="transmembrane region" description="Helical" evidence="7">
    <location>
        <begin position="75"/>
        <end position="94"/>
    </location>
</feature>
<feature type="transmembrane region" description="Helical" evidence="7">
    <location>
        <begin position="322"/>
        <end position="344"/>
    </location>
</feature>
<feature type="transmembrane region" description="Helical" evidence="7">
    <location>
        <begin position="391"/>
        <end position="409"/>
    </location>
</feature>
<dbReference type="Gene3D" id="1.20.1250.20">
    <property type="entry name" value="MFS general substrate transporter like domains"/>
    <property type="match status" value="2"/>
</dbReference>
<feature type="transmembrane region" description="Helical" evidence="7">
    <location>
        <begin position="132"/>
        <end position="152"/>
    </location>
</feature>
<evidence type="ECO:0000256" key="6">
    <source>
        <dbReference type="ARBA" id="ARBA00023136"/>
    </source>
</evidence>
<accession>A0A1W2E6U6</accession>
<evidence type="ECO:0000313" key="9">
    <source>
        <dbReference type="EMBL" id="SMD05510.1"/>
    </source>
</evidence>
<feature type="domain" description="Major facilitator superfamily (MFS) profile" evidence="8">
    <location>
        <begin position="9"/>
        <end position="414"/>
    </location>
</feature>
<dbReference type="GO" id="GO:0022857">
    <property type="term" value="F:transmembrane transporter activity"/>
    <property type="evidence" value="ECO:0007669"/>
    <property type="project" value="InterPro"/>
</dbReference>
<dbReference type="PROSITE" id="PS50850">
    <property type="entry name" value="MFS"/>
    <property type="match status" value="1"/>
</dbReference>
<organism evidence="9 10">
    <name type="scientific">Sporomusa malonica</name>
    <dbReference type="NCBI Taxonomy" id="112901"/>
    <lineage>
        <taxon>Bacteria</taxon>
        <taxon>Bacillati</taxon>
        <taxon>Bacillota</taxon>
        <taxon>Negativicutes</taxon>
        <taxon>Selenomonadales</taxon>
        <taxon>Sporomusaceae</taxon>
        <taxon>Sporomusa</taxon>
    </lineage>
</organism>
<gene>
    <name evidence="9" type="ORF">SAMN04488500_12167</name>
</gene>
<feature type="transmembrane region" description="Helical" evidence="7">
    <location>
        <begin position="164"/>
        <end position="181"/>
    </location>
</feature>
<proteinExistence type="predicted"/>
<name>A0A1W2E6U6_9FIRM</name>
<keyword evidence="10" id="KW-1185">Reference proteome</keyword>
<sequence length="425" mass="46384">MKWKNSYTAMAVICSVWFLCHIDRMVMAVTIPFIATEFGLKPVEMGGVMSAFFLGYFIMQIPGGFLADKYGPRKVLAGAVLWWSAFTAVTGAVSNLSQMLVARVIFGVGEGAAPAATWKANANWLPLSQRGIGSGLMMAGTVLAPAVTPWFIATLITTYGWRSVYYLLFIPGALLVAWIWWKLPDNPADKPGISKEELDELVEKESDLGTSITSGGNVTFWEIIKEQTVYKSFFILLFSNMVTYGFVSWLPSYLKLSRGLTTAQLGWIASIPFVAGAAGFLLAGWIGDGPMKHNRKLPLVISQWTSCATLYMTYSAQSLDQLIIWQTLTGFFIFFATGALYNLPVSSIPREITGRAMGFVNMAGQIAGFLSPLIAGFLIQSSKGGANYDAAFQYFIIAMLCSSLVALTFKQRKPDFAAGKSTKSA</sequence>
<dbReference type="AlphaFoldDB" id="A0A1W2E6U6"/>